<dbReference type="STRING" id="1817863.A2Y62_21060"/>
<comment type="caution">
    <text evidence="1">The sequence shown here is derived from an EMBL/GenBank/DDBJ whole genome shotgun (WGS) entry which is preliminary data.</text>
</comment>
<dbReference type="Proteomes" id="UP000178943">
    <property type="component" value="Unassembled WGS sequence"/>
</dbReference>
<name>A0A1F5V6E8_9BACT</name>
<accession>A0A1F5V6E8</accession>
<gene>
    <name evidence="1" type="ORF">A2Y62_21060</name>
</gene>
<reference evidence="1 2" key="1">
    <citation type="journal article" date="2016" name="Nat. Commun.">
        <title>Thousands of microbial genomes shed light on interconnected biogeochemical processes in an aquifer system.</title>
        <authorList>
            <person name="Anantharaman K."/>
            <person name="Brown C.T."/>
            <person name="Hug L.A."/>
            <person name="Sharon I."/>
            <person name="Castelle C.J."/>
            <person name="Probst A.J."/>
            <person name="Thomas B.C."/>
            <person name="Singh A."/>
            <person name="Wilkins M.J."/>
            <person name="Karaoz U."/>
            <person name="Brodie E.L."/>
            <person name="Williams K.H."/>
            <person name="Hubbard S.S."/>
            <person name="Banfield J.F."/>
        </authorList>
    </citation>
    <scope>NUCLEOTIDE SEQUENCE [LARGE SCALE GENOMIC DNA]</scope>
</reference>
<proteinExistence type="predicted"/>
<protein>
    <submittedName>
        <fullName evidence="1">Uncharacterized protein</fullName>
    </submittedName>
</protein>
<sequence>MIEVTIMEQKHIWALKNRDERKAIILDILEKNKKITMVDLIKNHHQEIGIALPPSGKIIHQSWELVRNDCKSLAKEERITMAKDKTGRIILRILKEKRVSIKKAEPVEQETVISEEEVSMAPIETREVIDIIQQLTDKVSAMRTEVMEIWKYVAKISAQEIIDELERETIINTLQDVIDKLKLKLFRDPV</sequence>
<dbReference type="EMBL" id="MFGW01000226">
    <property type="protein sequence ID" value="OGF58980.1"/>
    <property type="molecule type" value="Genomic_DNA"/>
</dbReference>
<dbReference type="AlphaFoldDB" id="A0A1F5V6E8"/>
<evidence type="ECO:0000313" key="2">
    <source>
        <dbReference type="Proteomes" id="UP000178943"/>
    </source>
</evidence>
<organism evidence="1 2">
    <name type="scientific">Candidatus Fischerbacteria bacterium RBG_13_37_8</name>
    <dbReference type="NCBI Taxonomy" id="1817863"/>
    <lineage>
        <taxon>Bacteria</taxon>
        <taxon>Candidatus Fischeribacteriota</taxon>
    </lineage>
</organism>
<evidence type="ECO:0000313" key="1">
    <source>
        <dbReference type="EMBL" id="OGF58980.1"/>
    </source>
</evidence>